<dbReference type="Proteomes" id="UP000204221">
    <property type="component" value="Chromosome"/>
</dbReference>
<dbReference type="OrthoDB" id="3696434at2"/>
<dbReference type="EMBL" id="CP022521">
    <property type="protein sequence ID" value="ASO18671.1"/>
    <property type="molecule type" value="Genomic_DNA"/>
</dbReference>
<dbReference type="Gene3D" id="3.30.1310.10">
    <property type="entry name" value="Nucleoid-associated protein YbaB-like domain"/>
    <property type="match status" value="1"/>
</dbReference>
<protein>
    <submittedName>
        <fullName evidence="2">Uncharacterized protein</fullName>
    </submittedName>
</protein>
<accession>A0A221VZF9</accession>
<feature type="compositionally biased region" description="Acidic residues" evidence="1">
    <location>
        <begin position="164"/>
        <end position="173"/>
    </location>
</feature>
<evidence type="ECO:0000256" key="1">
    <source>
        <dbReference type="SAM" id="MobiDB-lite"/>
    </source>
</evidence>
<sequence>MTNPSSRQRPDLEARNAAMRETMTSLLEGIGRQTAQLKQAQEQALATTGRATSRDGLVTVQVNSAGIVTDLQLSPAAFKSSTPIKLSETIVLTMQAAARDARSQADEAFAPIMAELPDLPDVFEGAPSLKGLIPAAPEVPSRTPRADDDDDDDDESSTRAAVKDDEDEDDDDYLASRWEERYS</sequence>
<name>A0A221VZF9_9PSEU</name>
<dbReference type="SUPFAM" id="SSF82607">
    <property type="entry name" value="YbaB-like"/>
    <property type="match status" value="1"/>
</dbReference>
<dbReference type="GO" id="GO:0003677">
    <property type="term" value="F:DNA binding"/>
    <property type="evidence" value="ECO:0007669"/>
    <property type="project" value="InterPro"/>
</dbReference>
<dbReference type="RefSeq" id="WP_093940315.1">
    <property type="nucleotide sequence ID" value="NZ_CP022521.1"/>
</dbReference>
<keyword evidence="3" id="KW-1185">Reference proteome</keyword>
<dbReference type="AlphaFoldDB" id="A0A221VZF9"/>
<evidence type="ECO:0000313" key="2">
    <source>
        <dbReference type="EMBL" id="ASO18671.1"/>
    </source>
</evidence>
<evidence type="ECO:0000313" key="3">
    <source>
        <dbReference type="Proteomes" id="UP000204221"/>
    </source>
</evidence>
<dbReference type="Pfam" id="PF02575">
    <property type="entry name" value="YbaB_DNA_bd"/>
    <property type="match status" value="1"/>
</dbReference>
<proteinExistence type="predicted"/>
<dbReference type="InterPro" id="IPR036894">
    <property type="entry name" value="YbaB-like_sf"/>
</dbReference>
<dbReference type="KEGG" id="ahg:AHOG_05090"/>
<feature type="region of interest" description="Disordered" evidence="1">
    <location>
        <begin position="124"/>
        <end position="183"/>
    </location>
</feature>
<reference evidence="2 3" key="1">
    <citation type="submission" date="2017-07" db="EMBL/GenBank/DDBJ databases">
        <title>Complete genome sequence of Actinoalloteichus hoggarensis DSM 45943, type strain of Actinoalloteichus hoggarensis.</title>
        <authorList>
            <person name="Ruckert C."/>
            <person name="Nouioui I."/>
            <person name="Willmese J."/>
            <person name="van Wezel G."/>
            <person name="Klenk H.-P."/>
            <person name="Kalinowski J."/>
            <person name="Zotchev S.B."/>
        </authorList>
    </citation>
    <scope>NUCLEOTIDE SEQUENCE [LARGE SCALE GENOMIC DNA]</scope>
    <source>
        <strain evidence="2 3">DSM 45943</strain>
    </source>
</reference>
<gene>
    <name evidence="2" type="ORF">AHOG_05090</name>
</gene>
<dbReference type="InterPro" id="IPR004401">
    <property type="entry name" value="YbaB/EbfC"/>
</dbReference>
<organism evidence="2 3">
    <name type="scientific">Actinoalloteichus hoggarensis</name>
    <dbReference type="NCBI Taxonomy" id="1470176"/>
    <lineage>
        <taxon>Bacteria</taxon>
        <taxon>Bacillati</taxon>
        <taxon>Actinomycetota</taxon>
        <taxon>Actinomycetes</taxon>
        <taxon>Pseudonocardiales</taxon>
        <taxon>Pseudonocardiaceae</taxon>
        <taxon>Actinoalloteichus</taxon>
    </lineage>
</organism>